<feature type="transmembrane region" description="Helical" evidence="1">
    <location>
        <begin position="247"/>
        <end position="267"/>
    </location>
</feature>
<accession>A0A3Q9QYA0</accession>
<dbReference type="Pfam" id="PF09991">
    <property type="entry name" value="DUF2232"/>
    <property type="match status" value="1"/>
</dbReference>
<dbReference type="EMBL" id="CP022572">
    <property type="protein sequence ID" value="AZU64767.1"/>
    <property type="molecule type" value="Genomic_DNA"/>
</dbReference>
<feature type="transmembrane region" description="Helical" evidence="1">
    <location>
        <begin position="12"/>
        <end position="38"/>
    </location>
</feature>
<keyword evidence="1" id="KW-1133">Transmembrane helix</keyword>
<feature type="transmembrane region" description="Helical" evidence="1">
    <location>
        <begin position="279"/>
        <end position="299"/>
    </location>
</feature>
<dbReference type="KEGG" id="nmk:CHR53_28035"/>
<feature type="transmembrane region" description="Helical" evidence="1">
    <location>
        <begin position="50"/>
        <end position="68"/>
    </location>
</feature>
<dbReference type="OrthoDB" id="2987886at2"/>
<dbReference type="PANTHER" id="PTHR41324">
    <property type="entry name" value="MEMBRANE PROTEIN-RELATED"/>
    <property type="match status" value="1"/>
</dbReference>
<evidence type="ECO:0000256" key="1">
    <source>
        <dbReference type="SAM" id="Phobius"/>
    </source>
</evidence>
<feature type="transmembrane region" description="Helical" evidence="1">
    <location>
        <begin position="217"/>
        <end position="235"/>
    </location>
</feature>
<keyword evidence="1" id="KW-0472">Membrane</keyword>
<dbReference type="Proteomes" id="UP000282892">
    <property type="component" value="Chromosome"/>
</dbReference>
<dbReference type="STRING" id="1193713.GCA_001636315_02530"/>
<name>A0A3Q9QYA0_9BACI</name>
<dbReference type="PANTHER" id="PTHR41324:SF1">
    <property type="entry name" value="DUF2232 DOMAIN-CONTAINING PROTEIN"/>
    <property type="match status" value="1"/>
</dbReference>
<feature type="transmembrane region" description="Helical" evidence="1">
    <location>
        <begin position="172"/>
        <end position="196"/>
    </location>
</feature>
<dbReference type="AlphaFoldDB" id="A0A3Q9QYA0"/>
<protein>
    <submittedName>
        <fullName evidence="2">DUF2232 domain-containing protein</fullName>
    </submittedName>
</protein>
<dbReference type="InterPro" id="IPR018710">
    <property type="entry name" value="DUF2232"/>
</dbReference>
<proteinExistence type="predicted"/>
<keyword evidence="1" id="KW-0812">Transmembrane</keyword>
<evidence type="ECO:0000313" key="3">
    <source>
        <dbReference type="Proteomes" id="UP000282892"/>
    </source>
</evidence>
<organism evidence="2 3">
    <name type="scientific">Neobacillus mesonae</name>
    <dbReference type="NCBI Taxonomy" id="1193713"/>
    <lineage>
        <taxon>Bacteria</taxon>
        <taxon>Bacillati</taxon>
        <taxon>Bacillota</taxon>
        <taxon>Bacilli</taxon>
        <taxon>Bacillales</taxon>
        <taxon>Bacillaceae</taxon>
        <taxon>Neobacillus</taxon>
    </lineage>
</organism>
<sequence length="314" mass="35135">MRNAGKLTEGAILLAAFTVLLLITVYVPLIGSILNFVLPLPFMMFAAKNNIRFIVAFFIAAAIISFLAGSFIGLGLMLLYSVIGSVIGYLLQKNRSRTVILISSSLLFMAGLVIMYVVSASFFQLDIIHEFTQAYKESAEMSKELFRSMGQESQIEQVNKQTELLINTFQTLAPSLLIIGSIASVFVIQWICFPIIKRFGIKVQPWGSFRNLSLPRSLLWYYLIAIGIKILGHPAEGTYLYTAVLNAMYILEMFMVMQGLSLIFFIFHQRSVAKGLGVLVAILAFIIPPVHYIIMLLGITDLGFNFRKRFDQNG</sequence>
<evidence type="ECO:0000313" key="2">
    <source>
        <dbReference type="EMBL" id="AZU64767.1"/>
    </source>
</evidence>
<feature type="transmembrane region" description="Helical" evidence="1">
    <location>
        <begin position="98"/>
        <end position="118"/>
    </location>
</feature>
<dbReference type="RefSeq" id="WP_066389893.1">
    <property type="nucleotide sequence ID" value="NZ_CP022572.1"/>
</dbReference>
<keyword evidence="3" id="KW-1185">Reference proteome</keyword>
<gene>
    <name evidence="2" type="ORF">CHR53_28035</name>
</gene>
<reference evidence="2 3" key="1">
    <citation type="submission" date="2017-07" db="EMBL/GenBank/DDBJ databases">
        <title>The complete genome sequence of Bacillus mesonae strain H20-5, an efficient strain improving plant abiotic stress resistance.</title>
        <authorList>
            <person name="Kim S.Y."/>
            <person name="Song H."/>
            <person name="Sang M.K."/>
            <person name="Weon H.-Y."/>
            <person name="Song J."/>
        </authorList>
    </citation>
    <scope>NUCLEOTIDE SEQUENCE [LARGE SCALE GENOMIC DNA]</scope>
    <source>
        <strain evidence="2 3">H20-5</strain>
    </source>
</reference>